<dbReference type="Pfam" id="PF02470">
    <property type="entry name" value="MlaD"/>
    <property type="match status" value="1"/>
</dbReference>
<evidence type="ECO:0000313" key="3">
    <source>
        <dbReference type="EMBL" id="MBK1884312.1"/>
    </source>
</evidence>
<evidence type="ECO:0000313" key="4">
    <source>
        <dbReference type="Proteomes" id="UP000603141"/>
    </source>
</evidence>
<gene>
    <name evidence="3" type="ORF">JIN85_17970</name>
</gene>
<dbReference type="Proteomes" id="UP000603141">
    <property type="component" value="Unassembled WGS sequence"/>
</dbReference>
<dbReference type="PANTHER" id="PTHR33371">
    <property type="entry name" value="INTERMEMBRANE PHOSPHOLIPID TRANSPORT SYSTEM BINDING PROTEIN MLAD-RELATED"/>
    <property type="match status" value="1"/>
</dbReference>
<feature type="region of interest" description="Disordered" evidence="1">
    <location>
        <begin position="314"/>
        <end position="336"/>
    </location>
</feature>
<dbReference type="InterPro" id="IPR052336">
    <property type="entry name" value="MlaD_Phospholipid_Transporter"/>
</dbReference>
<evidence type="ECO:0000256" key="1">
    <source>
        <dbReference type="SAM" id="MobiDB-lite"/>
    </source>
</evidence>
<organism evidence="3 4">
    <name type="scientific">Luteolibacter pohnpeiensis</name>
    <dbReference type="NCBI Taxonomy" id="454153"/>
    <lineage>
        <taxon>Bacteria</taxon>
        <taxon>Pseudomonadati</taxon>
        <taxon>Verrucomicrobiota</taxon>
        <taxon>Verrucomicrobiia</taxon>
        <taxon>Verrucomicrobiales</taxon>
        <taxon>Verrucomicrobiaceae</taxon>
        <taxon>Luteolibacter</taxon>
    </lineage>
</organism>
<sequence length="336" mass="36637">MSKKASPTLIGLFTLVGLILAAVAVVMFGAGKYFEKSHKILLFFDKSANGLQVGSDVRFGGVRIGTVDSIHVLIDPDGNRKIIPVVVSLGDKELHMVQRSDGSGMDFSTKEGVAKAVKEGLRAGMKQQSLVTGQLYIEFDIIPDTPGFVYNTKRERRLPVVPTVGTQIDELIAGIADGLKKFNSLDLEGVMGDLHEVLAQARDQISALDLKEINDNVTAITGDVRKFTDDQKLSSAVENLDNALQQIDQLVARANEGFDPLMEDLNELIANANAGLEKIDEATKELSEMSNPRAPVVMRLQNVLQETERATRSLKELSNDLKRSPNAILSGKEHDE</sequence>
<dbReference type="Gene3D" id="1.10.287.950">
    <property type="entry name" value="Methyl-accepting chemotaxis protein"/>
    <property type="match status" value="1"/>
</dbReference>
<keyword evidence="4" id="KW-1185">Reference proteome</keyword>
<feature type="domain" description="Mce/MlaD" evidence="2">
    <location>
        <begin position="47"/>
        <end position="140"/>
    </location>
</feature>
<dbReference type="PANTHER" id="PTHR33371:SF4">
    <property type="entry name" value="INTERMEMBRANE PHOSPHOLIPID TRANSPORT SYSTEM BINDING PROTEIN MLAD"/>
    <property type="match status" value="1"/>
</dbReference>
<proteinExistence type="predicted"/>
<accession>A0A934S8W7</accession>
<comment type="caution">
    <text evidence="3">The sequence shown here is derived from an EMBL/GenBank/DDBJ whole genome shotgun (WGS) entry which is preliminary data.</text>
</comment>
<dbReference type="RefSeq" id="WP_200273378.1">
    <property type="nucleotide sequence ID" value="NZ_JAENIJ010000042.1"/>
</dbReference>
<name>A0A934S8W7_9BACT</name>
<dbReference type="EMBL" id="JAENIJ010000042">
    <property type="protein sequence ID" value="MBK1884312.1"/>
    <property type="molecule type" value="Genomic_DNA"/>
</dbReference>
<reference evidence="3" key="1">
    <citation type="submission" date="2021-01" db="EMBL/GenBank/DDBJ databases">
        <title>Modified the classification status of verrucomicrobia.</title>
        <authorList>
            <person name="Feng X."/>
        </authorList>
    </citation>
    <scope>NUCLEOTIDE SEQUENCE</scope>
    <source>
        <strain evidence="3">KCTC 22041</strain>
    </source>
</reference>
<protein>
    <submittedName>
        <fullName evidence="3">MCE family protein</fullName>
    </submittedName>
</protein>
<evidence type="ECO:0000259" key="2">
    <source>
        <dbReference type="Pfam" id="PF02470"/>
    </source>
</evidence>
<feature type="compositionally biased region" description="Basic and acidic residues" evidence="1">
    <location>
        <begin position="314"/>
        <end position="323"/>
    </location>
</feature>
<dbReference type="InterPro" id="IPR003399">
    <property type="entry name" value="Mce/MlaD"/>
</dbReference>
<dbReference type="AlphaFoldDB" id="A0A934S8W7"/>